<reference evidence="1 2" key="2">
    <citation type="submission" date="2018-11" db="EMBL/GenBank/DDBJ databases">
        <authorList>
            <consortium name="Pathogen Informatics"/>
        </authorList>
    </citation>
    <scope>NUCLEOTIDE SEQUENCE [LARGE SCALE GENOMIC DNA]</scope>
</reference>
<sequence length="127" mass="14476">MESEQLLIYSWLQATSVSKIIDDPGSGHKTSHCYQHPDQLCTAITSNHHPDKLCNDITNIMIRCAKKTIPRGKINFNQHPDKLCTAITNTMIRCAKKTIPRGKTKHLKELKRKRNAFRHIADQTGKT</sequence>
<dbReference type="EMBL" id="UZAE01002331">
    <property type="protein sequence ID" value="VDN99634.1"/>
    <property type="molecule type" value="Genomic_DNA"/>
</dbReference>
<reference evidence="3" key="1">
    <citation type="submission" date="2017-02" db="UniProtKB">
        <authorList>
            <consortium name="WormBaseParasite"/>
        </authorList>
    </citation>
    <scope>IDENTIFICATION</scope>
</reference>
<proteinExistence type="predicted"/>
<dbReference type="Proteomes" id="UP000278807">
    <property type="component" value="Unassembled WGS sequence"/>
</dbReference>
<organism evidence="3">
    <name type="scientific">Rodentolepis nana</name>
    <name type="common">Dwarf tapeworm</name>
    <name type="synonym">Hymenolepis nana</name>
    <dbReference type="NCBI Taxonomy" id="102285"/>
    <lineage>
        <taxon>Eukaryota</taxon>
        <taxon>Metazoa</taxon>
        <taxon>Spiralia</taxon>
        <taxon>Lophotrochozoa</taxon>
        <taxon>Platyhelminthes</taxon>
        <taxon>Cestoda</taxon>
        <taxon>Eucestoda</taxon>
        <taxon>Cyclophyllidea</taxon>
        <taxon>Hymenolepididae</taxon>
        <taxon>Rodentolepis</taxon>
    </lineage>
</organism>
<keyword evidence="2" id="KW-1185">Reference proteome</keyword>
<name>A0A0R3T9N8_RODNA</name>
<protein>
    <submittedName>
        <fullName evidence="3">RNAse_Pc domain-containing protein</fullName>
    </submittedName>
</protein>
<evidence type="ECO:0000313" key="1">
    <source>
        <dbReference type="EMBL" id="VDN99634.1"/>
    </source>
</evidence>
<gene>
    <name evidence="1" type="ORF">HNAJ_LOCUS3775</name>
</gene>
<dbReference type="WBParaSite" id="HNAJ_0000377701-mRNA-1">
    <property type="protein sequence ID" value="HNAJ_0000377701-mRNA-1"/>
    <property type="gene ID" value="HNAJ_0000377701"/>
</dbReference>
<evidence type="ECO:0000313" key="3">
    <source>
        <dbReference type="WBParaSite" id="HNAJ_0000377701-mRNA-1"/>
    </source>
</evidence>
<dbReference type="AlphaFoldDB" id="A0A0R3T9N8"/>
<accession>A0A0R3T9N8</accession>
<dbReference type="OrthoDB" id="6152674at2759"/>
<evidence type="ECO:0000313" key="2">
    <source>
        <dbReference type="Proteomes" id="UP000278807"/>
    </source>
</evidence>